<keyword evidence="1" id="KW-0677">Repeat</keyword>
<dbReference type="InterPro" id="IPR040849">
    <property type="entry name" value="MyBP-C_THB"/>
</dbReference>
<dbReference type="Ensembl" id="ENSCCRT00015098447.1">
    <property type="protein sequence ID" value="ENSCCRP00015095360.1"/>
    <property type="gene ID" value="ENSCCRG00015038474.1"/>
</dbReference>
<evidence type="ECO:0000313" key="5">
    <source>
        <dbReference type="Proteomes" id="UP000694700"/>
    </source>
</evidence>
<evidence type="ECO:0000259" key="3">
    <source>
        <dbReference type="PROSITE" id="PS50835"/>
    </source>
</evidence>
<dbReference type="Gene3D" id="2.60.40.10">
    <property type="entry name" value="Immunoglobulins"/>
    <property type="match status" value="2"/>
</dbReference>
<dbReference type="PROSITE" id="PS50835">
    <property type="entry name" value="IG_LIKE"/>
    <property type="match status" value="1"/>
</dbReference>
<protein>
    <recommendedName>
        <fullName evidence="3">Ig-like domain-containing protein</fullName>
    </recommendedName>
</protein>
<dbReference type="Pfam" id="PF18362">
    <property type="entry name" value="THB"/>
    <property type="match status" value="1"/>
</dbReference>
<evidence type="ECO:0000256" key="2">
    <source>
        <dbReference type="ARBA" id="ARBA00023319"/>
    </source>
</evidence>
<accession>A0A8C1ZTU0</accession>
<dbReference type="SUPFAM" id="SSF48726">
    <property type="entry name" value="Immunoglobulin"/>
    <property type="match status" value="2"/>
</dbReference>
<sequence length="343" mass="38871">HPDFIRKPITLTIQEGKLAIFKAIVGDPVPNVTWARDNGDISDPQKYQTKFDPNSGEHTFEMPNVSPDQADTYKCFAIDVFGKAMVTVILNVSEGMKIETFPFLTQEFMTPIICNVEKVLKDGEIDPKLWEILLSADKKDYERICAEYGVTDFRWILKKLNEMKSKREQKQAEFVKSISNLKHIDVNPGGSASFKRDLNNYCITVFKDKFIHRLLVKDCMQLDKDIYVAVAGIKSSNAWLLVEGTDGTELFDGGSIKIVKELNQSCLQIKDCLESDSGEIKIHLKNTFGTAEAFSRLIVVGMFLLHCHLPILVPLKYLNNVCINSNKNYYITNAYGVCSMYII</sequence>
<dbReference type="GO" id="GO:0045214">
    <property type="term" value="P:sarcomere organization"/>
    <property type="evidence" value="ECO:0007669"/>
    <property type="project" value="TreeGrafter"/>
</dbReference>
<dbReference type="GO" id="GO:0031430">
    <property type="term" value="C:M band"/>
    <property type="evidence" value="ECO:0007669"/>
    <property type="project" value="TreeGrafter"/>
</dbReference>
<dbReference type="InterPro" id="IPR003599">
    <property type="entry name" value="Ig_sub"/>
</dbReference>
<dbReference type="SMART" id="SM00409">
    <property type="entry name" value="IG"/>
    <property type="match status" value="2"/>
</dbReference>
<dbReference type="Proteomes" id="UP000694700">
    <property type="component" value="Unplaced"/>
</dbReference>
<evidence type="ECO:0000313" key="4">
    <source>
        <dbReference type="Ensembl" id="ENSCCRP00015095360.1"/>
    </source>
</evidence>
<dbReference type="PANTHER" id="PTHR13817:SF180">
    <property type="entry name" value="IMMUNOGLOBULIN-LIKE AND FIBRONECTIN TYPE III DOMAIN-CONTAINING 1, TANDEM DUPLICATE 3-RELATED"/>
    <property type="match status" value="1"/>
</dbReference>
<dbReference type="InterPro" id="IPR013783">
    <property type="entry name" value="Ig-like_fold"/>
</dbReference>
<name>A0A8C1ZTU0_CYPCA</name>
<dbReference type="InterPro" id="IPR036179">
    <property type="entry name" value="Ig-like_dom_sf"/>
</dbReference>
<feature type="domain" description="Ig-like" evidence="3">
    <location>
        <begin position="2"/>
        <end position="93"/>
    </location>
</feature>
<dbReference type="InterPro" id="IPR007110">
    <property type="entry name" value="Ig-like_dom"/>
</dbReference>
<dbReference type="InterPro" id="IPR013098">
    <property type="entry name" value="Ig_I-set"/>
</dbReference>
<dbReference type="PANTHER" id="PTHR13817">
    <property type="entry name" value="TITIN"/>
    <property type="match status" value="1"/>
</dbReference>
<proteinExistence type="predicted"/>
<keyword evidence="2" id="KW-0393">Immunoglobulin domain</keyword>
<reference evidence="4" key="1">
    <citation type="submission" date="2025-08" db="UniProtKB">
        <authorList>
            <consortium name="Ensembl"/>
        </authorList>
    </citation>
    <scope>IDENTIFICATION</scope>
</reference>
<organism evidence="4 5">
    <name type="scientific">Cyprinus carpio</name>
    <name type="common">Common carp</name>
    <dbReference type="NCBI Taxonomy" id="7962"/>
    <lineage>
        <taxon>Eukaryota</taxon>
        <taxon>Metazoa</taxon>
        <taxon>Chordata</taxon>
        <taxon>Craniata</taxon>
        <taxon>Vertebrata</taxon>
        <taxon>Euteleostomi</taxon>
        <taxon>Actinopterygii</taxon>
        <taxon>Neopterygii</taxon>
        <taxon>Teleostei</taxon>
        <taxon>Ostariophysi</taxon>
        <taxon>Cypriniformes</taxon>
        <taxon>Cyprinidae</taxon>
        <taxon>Cyprininae</taxon>
        <taxon>Cyprinus</taxon>
    </lineage>
</organism>
<dbReference type="Pfam" id="PF07679">
    <property type="entry name" value="I-set"/>
    <property type="match status" value="1"/>
</dbReference>
<dbReference type="InterPro" id="IPR050964">
    <property type="entry name" value="Striated_Muscle_Regulatory"/>
</dbReference>
<evidence type="ECO:0000256" key="1">
    <source>
        <dbReference type="ARBA" id="ARBA00022737"/>
    </source>
</evidence>
<dbReference type="AlphaFoldDB" id="A0A8C1ZTU0"/>